<evidence type="ECO:0000313" key="3">
    <source>
        <dbReference type="EMBL" id="OXV10202.1"/>
    </source>
</evidence>
<dbReference type="OrthoDB" id="2527403at2759"/>
<accession>A0A232M1H4</accession>
<dbReference type="AlphaFoldDB" id="A0A232M1H4"/>
<keyword evidence="4" id="KW-1185">Reference proteome</keyword>
<dbReference type="InterPro" id="IPR018803">
    <property type="entry name" value="Ish1/Msc1-like"/>
</dbReference>
<evidence type="ECO:0008006" key="5">
    <source>
        <dbReference type="Google" id="ProtNLM"/>
    </source>
</evidence>
<dbReference type="Proteomes" id="UP000243515">
    <property type="component" value="Unassembled WGS sequence"/>
</dbReference>
<feature type="compositionally biased region" description="Basic and acidic residues" evidence="1">
    <location>
        <begin position="494"/>
        <end position="511"/>
    </location>
</feature>
<proteinExistence type="predicted"/>
<sequence length="511" mass="56866">MKFPWTKSLVVVLATTEAVGASNWFSKAVYNHWHQTELERWLSDHDIPYPTPADRKELENLVKANWESNVQVPLAHVSESTSEQLSHVKDWIFDTWPESRLQAFLDRHGIPHPQPRKRDTVLQAVRDNYETIAKKLGETISYPGNWLYEQWSDSDLKEWLDERGWPVPQPTNRDKLIAAVRRHARLASLSVRSAISSASASAASAQATLSDALLNAWSDSELKKFLDEHGVKIPQGSARNELIALARKHRASLINVSSATSSVTSILGAATTNAGNEYARATEDAQLKADDVFDTTVQAWSNSRLKAYLDARGVPIPQAGKRDEILAKVKLHKHKAANGYNAWTFDTWNTENLKKYLSSMNNKVANSAGATRDDLVKHAQDAYAKASKAGDSSYASVTSYLSRATDAITDTTFDTWSQSDLKSYLDSYGVPVYQGSDINELRASVRRNAQYFHYGTTTPQGTIFAKVKEGGQWLLDQLRMGSSSGRAQGQDAAKTVKEKVEHATSTLRDEL</sequence>
<reference evidence="3 4" key="1">
    <citation type="journal article" date="2015" name="Environ. Microbiol.">
        <title>Metagenome sequence of Elaphomyces granulatus from sporocarp tissue reveals Ascomycota ectomycorrhizal fingerprints of genome expansion and a Proteobacteria-rich microbiome.</title>
        <authorList>
            <person name="Quandt C.A."/>
            <person name="Kohler A."/>
            <person name="Hesse C.N."/>
            <person name="Sharpton T.J."/>
            <person name="Martin F."/>
            <person name="Spatafora J.W."/>
        </authorList>
    </citation>
    <scope>NUCLEOTIDE SEQUENCE [LARGE SCALE GENOMIC DNA]</scope>
    <source>
        <strain evidence="3 4">OSC145934</strain>
    </source>
</reference>
<organism evidence="3 4">
    <name type="scientific">Elaphomyces granulatus</name>
    <dbReference type="NCBI Taxonomy" id="519963"/>
    <lineage>
        <taxon>Eukaryota</taxon>
        <taxon>Fungi</taxon>
        <taxon>Dikarya</taxon>
        <taxon>Ascomycota</taxon>
        <taxon>Pezizomycotina</taxon>
        <taxon>Eurotiomycetes</taxon>
        <taxon>Eurotiomycetidae</taxon>
        <taxon>Eurotiales</taxon>
        <taxon>Elaphomycetaceae</taxon>
        <taxon>Elaphomyces</taxon>
    </lineage>
</organism>
<protein>
    <recommendedName>
        <fullName evidence="5">SAP domain-containing protein</fullName>
    </recommendedName>
</protein>
<name>A0A232M1H4_9EURO</name>
<evidence type="ECO:0000256" key="2">
    <source>
        <dbReference type="SAM" id="SignalP"/>
    </source>
</evidence>
<gene>
    <name evidence="3" type="ORF">Egran_02037</name>
</gene>
<feature type="signal peptide" evidence="2">
    <location>
        <begin position="1"/>
        <end position="21"/>
    </location>
</feature>
<comment type="caution">
    <text evidence="3">The sequence shown here is derived from an EMBL/GenBank/DDBJ whole genome shotgun (WGS) entry which is preliminary data.</text>
</comment>
<feature type="region of interest" description="Disordered" evidence="1">
    <location>
        <begin position="484"/>
        <end position="511"/>
    </location>
</feature>
<dbReference type="Pfam" id="PF10281">
    <property type="entry name" value="Ish1"/>
    <property type="match status" value="7"/>
</dbReference>
<keyword evidence="2" id="KW-0732">Signal</keyword>
<dbReference type="EMBL" id="NPHW01003061">
    <property type="protein sequence ID" value="OXV10202.1"/>
    <property type="molecule type" value="Genomic_DNA"/>
</dbReference>
<evidence type="ECO:0000313" key="4">
    <source>
        <dbReference type="Proteomes" id="UP000243515"/>
    </source>
</evidence>
<evidence type="ECO:0000256" key="1">
    <source>
        <dbReference type="SAM" id="MobiDB-lite"/>
    </source>
</evidence>
<feature type="chain" id="PRO_5013212064" description="SAP domain-containing protein" evidence="2">
    <location>
        <begin position="22"/>
        <end position="511"/>
    </location>
</feature>